<evidence type="ECO:0000313" key="2">
    <source>
        <dbReference type="Proteomes" id="UP001161947"/>
    </source>
</evidence>
<sequence length="38" mass="4081">MSKSLYAVPAGLNADAYKASHISVSRCYAISYVEPDTT</sequence>
<organism evidence="1 2">
    <name type="scientific">Salmonella phage GSP193</name>
    <dbReference type="NCBI Taxonomy" id="2962601"/>
    <lineage>
        <taxon>Viruses</taxon>
        <taxon>Duplodnaviria</taxon>
        <taxon>Heunggongvirae</taxon>
        <taxon>Uroviricota</taxon>
        <taxon>Caudoviricetes</taxon>
        <taxon>Andersonviridae</taxon>
        <taxon>Ounavirinae</taxon>
        <taxon>Felixounavirus</taxon>
        <taxon>Felixounavirus GSP193</taxon>
    </lineage>
</organism>
<protein>
    <submittedName>
        <fullName evidence="1">Nicotinate phosphoribosyltransferase</fullName>
    </submittedName>
</protein>
<keyword evidence="1" id="KW-0808">Transferase</keyword>
<name>A0AAX3C1T6_9CAUD</name>
<accession>A0AAX3C1T6</accession>
<dbReference type="Proteomes" id="UP001161947">
    <property type="component" value="Segment"/>
</dbReference>
<dbReference type="EMBL" id="ON855038">
    <property type="protein sequence ID" value="UUT40651.1"/>
    <property type="molecule type" value="Genomic_DNA"/>
</dbReference>
<dbReference type="GO" id="GO:0016757">
    <property type="term" value="F:glycosyltransferase activity"/>
    <property type="evidence" value="ECO:0007669"/>
    <property type="project" value="UniProtKB-KW"/>
</dbReference>
<proteinExistence type="predicted"/>
<reference evidence="1 2" key="1">
    <citation type="submission" date="2022-06" db="EMBL/GenBank/DDBJ databases">
        <title>Fitness trade-offs in the phage cocktail-resistant Salmonella Enteritidis entail increased antibiotic susceptibility and reduced virulence.</title>
        <authorList>
            <person name="Gao D."/>
            <person name="Li X."/>
            <person name="Ji H."/>
            <person name="Qian P."/>
        </authorList>
    </citation>
    <scope>NUCLEOTIDE SEQUENCE [LARGE SCALE GENOMIC DNA]</scope>
</reference>
<evidence type="ECO:0000313" key="1">
    <source>
        <dbReference type="EMBL" id="UUT40651.1"/>
    </source>
</evidence>
<keyword evidence="2" id="KW-1185">Reference proteome</keyword>
<keyword evidence="1" id="KW-0328">Glycosyltransferase</keyword>